<dbReference type="AlphaFoldDB" id="A0A2T0VAP0"/>
<keyword evidence="3" id="KW-0238">DNA-binding</keyword>
<comment type="caution">
    <text evidence="5">The sequence shown here is derived from an EMBL/GenBank/DDBJ whole genome shotgun (WGS) entry which is preliminary data.</text>
</comment>
<evidence type="ECO:0000313" key="6">
    <source>
        <dbReference type="Proteomes" id="UP000237983"/>
    </source>
</evidence>
<evidence type="ECO:0000256" key="2">
    <source>
        <dbReference type="ARBA" id="ARBA00023015"/>
    </source>
</evidence>
<keyword evidence="4" id="KW-0804">Transcription</keyword>
<proteinExistence type="inferred from homology"/>
<keyword evidence="6" id="KW-1185">Reference proteome</keyword>
<comment type="similarity">
    <text evidence="1">Belongs to the BlaI transcriptional regulatory family.</text>
</comment>
<dbReference type="Gene3D" id="1.10.10.10">
    <property type="entry name" value="Winged helix-like DNA-binding domain superfamily/Winged helix DNA-binding domain"/>
    <property type="match status" value="1"/>
</dbReference>
<dbReference type="Pfam" id="PF03965">
    <property type="entry name" value="Penicillinase_R"/>
    <property type="match status" value="1"/>
</dbReference>
<reference evidence="5 6" key="1">
    <citation type="submission" date="2018-03" db="EMBL/GenBank/DDBJ databases">
        <title>Genomic Encyclopedia of Type Strains, Phase III (KMG-III): the genomes of soil and plant-associated and newly described type strains.</title>
        <authorList>
            <person name="Whitman W."/>
        </authorList>
    </citation>
    <scope>NUCLEOTIDE SEQUENCE [LARGE SCALE GENOMIC DNA]</scope>
    <source>
        <strain evidence="5 6">CGMCC 1.12484</strain>
    </source>
</reference>
<dbReference type="RefSeq" id="WP_106213753.1">
    <property type="nucleotide sequence ID" value="NZ_PVTL01000007.1"/>
</dbReference>
<protein>
    <submittedName>
        <fullName evidence="5">Penicillinase repressor</fullName>
    </submittedName>
</protein>
<evidence type="ECO:0000256" key="3">
    <source>
        <dbReference type="ARBA" id="ARBA00023125"/>
    </source>
</evidence>
<accession>A0A2T0VAP0</accession>
<dbReference type="GO" id="GO:0003677">
    <property type="term" value="F:DNA binding"/>
    <property type="evidence" value="ECO:0007669"/>
    <property type="project" value="UniProtKB-KW"/>
</dbReference>
<name>A0A2T0VAP0_9MICO</name>
<evidence type="ECO:0000313" key="5">
    <source>
        <dbReference type="EMBL" id="PRY67223.1"/>
    </source>
</evidence>
<keyword evidence="2" id="KW-0805">Transcription regulation</keyword>
<dbReference type="OrthoDB" id="9813987at2"/>
<dbReference type="InterPro" id="IPR036390">
    <property type="entry name" value="WH_DNA-bd_sf"/>
</dbReference>
<dbReference type="Gene3D" id="6.10.140.850">
    <property type="match status" value="1"/>
</dbReference>
<dbReference type="GO" id="GO:0045892">
    <property type="term" value="P:negative regulation of DNA-templated transcription"/>
    <property type="evidence" value="ECO:0007669"/>
    <property type="project" value="InterPro"/>
</dbReference>
<evidence type="ECO:0000256" key="4">
    <source>
        <dbReference type="ARBA" id="ARBA00023163"/>
    </source>
</evidence>
<dbReference type="InterPro" id="IPR005650">
    <property type="entry name" value="BlaI_family"/>
</dbReference>
<dbReference type="Proteomes" id="UP000237983">
    <property type="component" value="Unassembled WGS sequence"/>
</dbReference>
<dbReference type="InterPro" id="IPR036388">
    <property type="entry name" value="WH-like_DNA-bd_sf"/>
</dbReference>
<gene>
    <name evidence="5" type="ORF">B0I08_107119</name>
</gene>
<dbReference type="EMBL" id="PVTL01000007">
    <property type="protein sequence ID" value="PRY67223.1"/>
    <property type="molecule type" value="Genomic_DNA"/>
</dbReference>
<dbReference type="SUPFAM" id="SSF46785">
    <property type="entry name" value="Winged helix' DNA-binding domain"/>
    <property type="match status" value="1"/>
</dbReference>
<sequence length="125" mass="13973">MVTLGELERSVMDILWESPRVQTLSAYELQDRLATSAPDSSKKLAATTILTVLSRLEKKGFVERERASRPHRYRSAASREDHMAELMHEVLGGASNRVAVLERFIGQASSGETDMLRKLLESSGR</sequence>
<evidence type="ECO:0000256" key="1">
    <source>
        <dbReference type="ARBA" id="ARBA00011046"/>
    </source>
</evidence>
<organism evidence="5 6">
    <name type="scientific">Glaciihabitans tibetensis</name>
    <dbReference type="NCBI Taxonomy" id="1266600"/>
    <lineage>
        <taxon>Bacteria</taxon>
        <taxon>Bacillati</taxon>
        <taxon>Actinomycetota</taxon>
        <taxon>Actinomycetes</taxon>
        <taxon>Micrococcales</taxon>
        <taxon>Microbacteriaceae</taxon>
        <taxon>Glaciihabitans</taxon>
    </lineage>
</organism>